<evidence type="ECO:0008006" key="3">
    <source>
        <dbReference type="Google" id="ProtNLM"/>
    </source>
</evidence>
<dbReference type="AlphaFoldDB" id="A0A0V0QM11"/>
<proteinExistence type="predicted"/>
<protein>
    <recommendedName>
        <fullName evidence="3">TRAF-like protein</fullName>
    </recommendedName>
</protein>
<organism evidence="1 2">
    <name type="scientific">Pseudocohnilembus persalinus</name>
    <name type="common">Ciliate</name>
    <dbReference type="NCBI Taxonomy" id="266149"/>
    <lineage>
        <taxon>Eukaryota</taxon>
        <taxon>Sar</taxon>
        <taxon>Alveolata</taxon>
        <taxon>Ciliophora</taxon>
        <taxon>Intramacronucleata</taxon>
        <taxon>Oligohymenophorea</taxon>
        <taxon>Scuticociliatia</taxon>
        <taxon>Philasterida</taxon>
        <taxon>Pseudocohnilembidae</taxon>
        <taxon>Pseudocohnilembus</taxon>
    </lineage>
</organism>
<dbReference type="InParanoid" id="A0A0V0QM11"/>
<dbReference type="Proteomes" id="UP000054937">
    <property type="component" value="Unassembled WGS sequence"/>
</dbReference>
<gene>
    <name evidence="1" type="ORF">PPERSA_09266</name>
</gene>
<reference evidence="1 2" key="1">
    <citation type="journal article" date="2015" name="Sci. Rep.">
        <title>Genome of the facultative scuticociliatosis pathogen Pseudocohnilembus persalinus provides insight into its virulence through horizontal gene transfer.</title>
        <authorList>
            <person name="Xiong J."/>
            <person name="Wang G."/>
            <person name="Cheng J."/>
            <person name="Tian M."/>
            <person name="Pan X."/>
            <person name="Warren A."/>
            <person name="Jiang C."/>
            <person name="Yuan D."/>
            <person name="Miao W."/>
        </authorList>
    </citation>
    <scope>NUCLEOTIDE SEQUENCE [LARGE SCALE GENOMIC DNA]</scope>
    <source>
        <strain evidence="1">36N120E</strain>
    </source>
</reference>
<dbReference type="Gene3D" id="3.30.40.10">
    <property type="entry name" value="Zinc/RING finger domain, C3HC4 (zinc finger)"/>
    <property type="match status" value="1"/>
</dbReference>
<name>A0A0V0QM11_PSEPJ</name>
<evidence type="ECO:0000313" key="1">
    <source>
        <dbReference type="EMBL" id="KRX03254.1"/>
    </source>
</evidence>
<accession>A0A0V0QM11</accession>
<dbReference type="EMBL" id="LDAU01000140">
    <property type="protein sequence ID" value="KRX03254.1"/>
    <property type="molecule type" value="Genomic_DNA"/>
</dbReference>
<sequence length="150" mass="17649">MSLKSISSSSCLESERIIPTEDNQFIIQENICELCGKIACNIFQCQLGCGALFGQDCMTQLHMQKCPKCQKQLKQPLEKYKNRYLNNLMLDVIQVKCSYNNRGCQQILPFDPNQIQKHENSCQYQKIKTSQEIKEFEQQIYNDYRRFLLF</sequence>
<comment type="caution">
    <text evidence="1">The sequence shown here is derived from an EMBL/GenBank/DDBJ whole genome shotgun (WGS) entry which is preliminary data.</text>
</comment>
<evidence type="ECO:0000313" key="2">
    <source>
        <dbReference type="Proteomes" id="UP000054937"/>
    </source>
</evidence>
<keyword evidence="2" id="KW-1185">Reference proteome</keyword>
<dbReference type="InterPro" id="IPR013083">
    <property type="entry name" value="Znf_RING/FYVE/PHD"/>
</dbReference>